<reference evidence="2 3" key="1">
    <citation type="submission" date="2023-08" db="EMBL/GenBank/DDBJ databases">
        <title>Mesonia sp. MT50, isolated from deep-sea sediment of the Mariana Trench.</title>
        <authorList>
            <person name="Fu H."/>
        </authorList>
    </citation>
    <scope>NUCLEOTIDE SEQUENCE [LARGE SCALE GENOMIC DNA]</scope>
    <source>
        <strain evidence="2 3">MT50</strain>
    </source>
</reference>
<evidence type="ECO:0000313" key="2">
    <source>
        <dbReference type="EMBL" id="MDQ7916392.1"/>
    </source>
</evidence>
<feature type="chain" id="PRO_5045528066" description="Thioredoxin domain-containing protein" evidence="1">
    <location>
        <begin position="23"/>
        <end position="475"/>
    </location>
</feature>
<name>A0ABU0ZYB2_9FLAO</name>
<sequence>MNSKLFLIISLLFLLFSCKNDTAIKTTTYLGGEIVNNNNDYITLEKDNILIDSIFLNEDKKFSYSFKEKDFSSGLYTFRHSPESQVFYIEEGDSLLLRVNMDEFDESLMYTKDKSQENNFLMEMYLLNEKDNDLILSYYKMSPKDFAQKTDSIKDFKLERLSSLKNKYDFSKTFTEVAKKTIDYEYYDLRERYAYLINRYFSDFRSRIPEDFFTYRKDVNFNDESIQSYYTYQRFLDNYLKNKAIENCIKNKFNDSLKYCFRVNTVENLKQRLHLADSLFEIKGLRNRFLSNLAKKQINFSVNDSQIDSTLHLLNKFDLPKDQVTELKALGNLQKKYFIGKNVSQAKLLSANGGKLNLGKISKKPIVTYTWSLYQESHKIHHHLINELRNKYPELAFIAVNIDEEDTELWLKSIENFGYDRDFEYQIRNRKNKRYLYKSLLDKVLILDHKGNIVQNKLNLDSPNFENKILQFLNQ</sequence>
<gene>
    <name evidence="2" type="ORF">RBU60_02310</name>
</gene>
<keyword evidence="3" id="KW-1185">Reference proteome</keyword>
<dbReference type="InterPro" id="IPR036249">
    <property type="entry name" value="Thioredoxin-like_sf"/>
</dbReference>
<evidence type="ECO:0008006" key="4">
    <source>
        <dbReference type="Google" id="ProtNLM"/>
    </source>
</evidence>
<keyword evidence="1" id="KW-0732">Signal</keyword>
<dbReference type="Gene3D" id="3.40.30.10">
    <property type="entry name" value="Glutaredoxin"/>
    <property type="match status" value="1"/>
</dbReference>
<dbReference type="SUPFAM" id="SSF52833">
    <property type="entry name" value="Thioredoxin-like"/>
    <property type="match status" value="1"/>
</dbReference>
<dbReference type="PROSITE" id="PS51257">
    <property type="entry name" value="PROKAR_LIPOPROTEIN"/>
    <property type="match status" value="1"/>
</dbReference>
<dbReference type="Proteomes" id="UP001230915">
    <property type="component" value="Unassembled WGS sequence"/>
</dbReference>
<evidence type="ECO:0000313" key="3">
    <source>
        <dbReference type="Proteomes" id="UP001230915"/>
    </source>
</evidence>
<feature type="signal peptide" evidence="1">
    <location>
        <begin position="1"/>
        <end position="22"/>
    </location>
</feature>
<organism evidence="2 3">
    <name type="scientific">Mesonia profundi</name>
    <dbReference type="NCBI Taxonomy" id="3070998"/>
    <lineage>
        <taxon>Bacteria</taxon>
        <taxon>Pseudomonadati</taxon>
        <taxon>Bacteroidota</taxon>
        <taxon>Flavobacteriia</taxon>
        <taxon>Flavobacteriales</taxon>
        <taxon>Flavobacteriaceae</taxon>
        <taxon>Mesonia</taxon>
    </lineage>
</organism>
<comment type="caution">
    <text evidence="2">The sequence shown here is derived from an EMBL/GenBank/DDBJ whole genome shotgun (WGS) entry which is preliminary data.</text>
</comment>
<protein>
    <recommendedName>
        <fullName evidence="4">Thioredoxin domain-containing protein</fullName>
    </recommendedName>
</protein>
<dbReference type="RefSeq" id="WP_308863037.1">
    <property type="nucleotide sequence ID" value="NZ_JAVHUL010000004.1"/>
</dbReference>
<accession>A0ABU0ZYB2</accession>
<dbReference type="EMBL" id="JAVHUL010000004">
    <property type="protein sequence ID" value="MDQ7916392.1"/>
    <property type="molecule type" value="Genomic_DNA"/>
</dbReference>
<proteinExistence type="predicted"/>
<evidence type="ECO:0000256" key="1">
    <source>
        <dbReference type="SAM" id="SignalP"/>
    </source>
</evidence>